<dbReference type="SUPFAM" id="SSF55073">
    <property type="entry name" value="Nucleotide cyclase"/>
    <property type="match status" value="1"/>
</dbReference>
<dbReference type="Gene3D" id="3.20.20.450">
    <property type="entry name" value="EAL domain"/>
    <property type="match status" value="1"/>
</dbReference>
<feature type="domain" description="GGDEF" evidence="2">
    <location>
        <begin position="25"/>
        <end position="155"/>
    </location>
</feature>
<dbReference type="SUPFAM" id="SSF141868">
    <property type="entry name" value="EAL domain-like"/>
    <property type="match status" value="1"/>
</dbReference>
<dbReference type="CDD" id="cd01949">
    <property type="entry name" value="GGDEF"/>
    <property type="match status" value="1"/>
</dbReference>
<proteinExistence type="predicted"/>
<dbReference type="PANTHER" id="PTHR33121">
    <property type="entry name" value="CYCLIC DI-GMP PHOSPHODIESTERASE PDEF"/>
    <property type="match status" value="1"/>
</dbReference>
<reference evidence="3 4" key="1">
    <citation type="submission" date="2019-03" db="EMBL/GenBank/DDBJ databases">
        <title>Genomic Encyclopedia of Type Strains, Phase IV (KMG-IV): sequencing the most valuable type-strain genomes for metagenomic binning, comparative biology and taxonomic classification.</title>
        <authorList>
            <person name="Goeker M."/>
        </authorList>
    </citation>
    <scope>NUCLEOTIDE SEQUENCE [LARGE SCALE GENOMIC DNA]</scope>
    <source>
        <strain evidence="3 4">DSM 28679</strain>
    </source>
</reference>
<dbReference type="InterPro" id="IPR029787">
    <property type="entry name" value="Nucleotide_cyclase"/>
</dbReference>
<dbReference type="InterPro" id="IPR001633">
    <property type="entry name" value="EAL_dom"/>
</dbReference>
<comment type="caution">
    <text evidence="3">The sequence shown here is derived from an EMBL/GenBank/DDBJ whole genome shotgun (WGS) entry which is preliminary data.</text>
</comment>
<keyword evidence="4" id="KW-1185">Reference proteome</keyword>
<dbReference type="PANTHER" id="PTHR33121:SF79">
    <property type="entry name" value="CYCLIC DI-GMP PHOSPHODIESTERASE PDED-RELATED"/>
    <property type="match status" value="1"/>
</dbReference>
<dbReference type="InterPro" id="IPR035919">
    <property type="entry name" value="EAL_sf"/>
</dbReference>
<evidence type="ECO:0000313" key="3">
    <source>
        <dbReference type="EMBL" id="TDQ36834.1"/>
    </source>
</evidence>
<dbReference type="Proteomes" id="UP000294575">
    <property type="component" value="Unassembled WGS sequence"/>
</dbReference>
<evidence type="ECO:0000259" key="1">
    <source>
        <dbReference type="PROSITE" id="PS50883"/>
    </source>
</evidence>
<organism evidence="3 4">
    <name type="scientific">Thiopseudomonas denitrificans</name>
    <dbReference type="NCBI Taxonomy" id="1501432"/>
    <lineage>
        <taxon>Bacteria</taxon>
        <taxon>Pseudomonadati</taxon>
        <taxon>Pseudomonadota</taxon>
        <taxon>Gammaproteobacteria</taxon>
        <taxon>Pseudomonadales</taxon>
        <taxon>Pseudomonadaceae</taxon>
        <taxon>Thiopseudomonas</taxon>
    </lineage>
</organism>
<dbReference type="GO" id="GO:0071111">
    <property type="term" value="F:cyclic-guanylate-specific phosphodiesterase activity"/>
    <property type="evidence" value="ECO:0007669"/>
    <property type="project" value="InterPro"/>
</dbReference>
<dbReference type="InterPro" id="IPR000160">
    <property type="entry name" value="GGDEF_dom"/>
</dbReference>
<dbReference type="AlphaFoldDB" id="A0A4R6U1A5"/>
<dbReference type="NCBIfam" id="TIGR00254">
    <property type="entry name" value="GGDEF"/>
    <property type="match status" value="1"/>
</dbReference>
<dbReference type="PROSITE" id="PS50883">
    <property type="entry name" value="EAL"/>
    <property type="match status" value="1"/>
</dbReference>
<evidence type="ECO:0000313" key="4">
    <source>
        <dbReference type="Proteomes" id="UP000294575"/>
    </source>
</evidence>
<dbReference type="SMART" id="SM00267">
    <property type="entry name" value="GGDEF"/>
    <property type="match status" value="1"/>
</dbReference>
<dbReference type="InterPro" id="IPR043128">
    <property type="entry name" value="Rev_trsase/Diguanyl_cyclase"/>
</dbReference>
<dbReference type="Gene3D" id="3.30.70.270">
    <property type="match status" value="1"/>
</dbReference>
<dbReference type="Pfam" id="PF00563">
    <property type="entry name" value="EAL"/>
    <property type="match status" value="1"/>
</dbReference>
<protein>
    <submittedName>
        <fullName evidence="3">Diguanylate cyclase (GGDEF)-like protein</fullName>
    </submittedName>
</protein>
<dbReference type="InterPro" id="IPR050706">
    <property type="entry name" value="Cyclic-di-GMP_PDE-like"/>
</dbReference>
<dbReference type="OrthoDB" id="9804951at2"/>
<feature type="domain" description="EAL" evidence="1">
    <location>
        <begin position="170"/>
        <end position="422"/>
    </location>
</feature>
<evidence type="ECO:0000259" key="2">
    <source>
        <dbReference type="PROSITE" id="PS50887"/>
    </source>
</evidence>
<dbReference type="EMBL" id="SNYK01000010">
    <property type="protein sequence ID" value="TDQ36834.1"/>
    <property type="molecule type" value="Genomic_DNA"/>
</dbReference>
<sequence>MDELTGFLDRQECILETERLAHGESNLCVLWVSLNRFREVNISFGHNAGDEVLYRLAQRLQAQISPGSRIGRIGADEFLILLPGLPLSTAEALAGHIHATLRVPLQIGQANWRQSCSIGVASLGTESATSLLQRADQAMQEAKQSGGALTTVVASGSVHGNPVTILKRNELSIEEKLHQAMETGGFSLNYQPVINVTDNSIEACEALMRCRIGDEMLPPDRFIPVAEKTGLIIELGDWTLLTAAHMAEQLLANGHPTKVAVNVSRAQLTAPKFQQTLQALLTISPLPPSLLELELTESLFMDTSIAVRRNLDAAVEAGLSLAIDDFGTGYSCLAYLKDIPANKLKLDRTFVKNLPEDKKSLAIVRAITRLAQDLGMTVVAEGVETPEQLDTLLGTGVNALQGYLFTRPLPEQQLESWLTDFKGN</sequence>
<dbReference type="Pfam" id="PF00990">
    <property type="entry name" value="GGDEF"/>
    <property type="match status" value="1"/>
</dbReference>
<gene>
    <name evidence="3" type="ORF">DFQ45_11049</name>
</gene>
<dbReference type="CDD" id="cd01948">
    <property type="entry name" value="EAL"/>
    <property type="match status" value="1"/>
</dbReference>
<accession>A0A4R6U1A5</accession>
<dbReference type="RefSeq" id="WP_133539723.1">
    <property type="nucleotide sequence ID" value="NZ_LNJZ01000009.1"/>
</dbReference>
<dbReference type="PROSITE" id="PS50887">
    <property type="entry name" value="GGDEF"/>
    <property type="match status" value="1"/>
</dbReference>
<name>A0A4R6U1A5_9GAMM</name>
<dbReference type="SMART" id="SM00052">
    <property type="entry name" value="EAL"/>
    <property type="match status" value="1"/>
</dbReference>